<keyword evidence="5" id="KW-0560">Oxidoreductase</keyword>
<keyword evidence="2" id="KW-0285">Flavoprotein</keyword>
<sequence>MPDSPVLIVGAGPTGLTLALTLQRHGIEARVIDKLERPADLSKALAVWPASLEVLASLGMHDAFSQSATPLRSVTFGDGAKRLARVDMGEGIDSAYPQPILLPQSKTEHILHEQYVASGGRVERGVELVSLDEDGDAVTVTLRDAHGHEETTRVAWLVGADGARSTVRHALGIEFEGYTEPALFLLGDVHIDGGDLDRHSIHIWWHNGGTVALFPFEHDVWRIIVEREGSPQTAGDDSSADTPATLEELQQAMDRHGPPGTRLSQPAWLSSFRTNERLAVRYRGARVFLAGDAAHIHTPAGGQGMNTGIQDAFNLGWKLAYVLQNRGDAQTLLDSYEAERRPVGIQVIDHASRLMHMGMSRSALVRFVRDLAVTVLDHMPALQMRLRTEMSETDITYRTGPLLALAGDSRHFARGLPGTRARDVHWTDAADGTARTLWPSLSPALHTLVTFGEADDIAARAAPHTDAVQIVRLPGTGEHAERYGFEAPGFVLIRPDQVVALRGSAQDGFILDRYLERVVRMGSAPAA</sequence>
<dbReference type="EMBL" id="OGTP01000004">
    <property type="protein sequence ID" value="SPB14424.1"/>
    <property type="molecule type" value="Genomic_DNA"/>
</dbReference>
<dbReference type="AlphaFoldDB" id="A0A2U3I2Q5"/>
<dbReference type="OrthoDB" id="3443359at2"/>
<name>A0A2U3I2Q5_9BURK</name>
<dbReference type="Pfam" id="PF01494">
    <property type="entry name" value="FAD_binding_3"/>
    <property type="match status" value="1"/>
</dbReference>
<dbReference type="InterPro" id="IPR036188">
    <property type="entry name" value="FAD/NAD-bd_sf"/>
</dbReference>
<dbReference type="PANTHER" id="PTHR43004">
    <property type="entry name" value="TRK SYSTEM POTASSIUM UPTAKE PROTEIN"/>
    <property type="match status" value="1"/>
</dbReference>
<organism evidence="5 6">
    <name type="scientific">Caballeronia novacaledonica</name>
    <dbReference type="NCBI Taxonomy" id="1544861"/>
    <lineage>
        <taxon>Bacteria</taxon>
        <taxon>Pseudomonadati</taxon>
        <taxon>Pseudomonadota</taxon>
        <taxon>Betaproteobacteria</taxon>
        <taxon>Burkholderiales</taxon>
        <taxon>Burkholderiaceae</taxon>
        <taxon>Caballeronia</taxon>
    </lineage>
</organism>
<gene>
    <name evidence="5" type="ORF">NOV72_01666</name>
</gene>
<dbReference type="Gene3D" id="3.40.30.120">
    <property type="match status" value="1"/>
</dbReference>
<keyword evidence="6" id="KW-1185">Reference proteome</keyword>
<evidence type="ECO:0000313" key="6">
    <source>
        <dbReference type="Proteomes" id="UP000238169"/>
    </source>
</evidence>
<dbReference type="GO" id="GO:0016709">
    <property type="term" value="F:oxidoreductase activity, acting on paired donors, with incorporation or reduction of molecular oxygen, NAD(P)H as one donor, and incorporation of one atom of oxygen"/>
    <property type="evidence" value="ECO:0007669"/>
    <property type="project" value="UniProtKB-ARBA"/>
</dbReference>
<protein>
    <submittedName>
        <fullName evidence="5">Monooxygenase FAD-binding protein</fullName>
    </submittedName>
</protein>
<keyword evidence="3" id="KW-0274">FAD</keyword>
<feature type="domain" description="FAD-binding" evidence="4">
    <location>
        <begin position="4"/>
        <end position="350"/>
    </location>
</feature>
<evidence type="ECO:0000256" key="3">
    <source>
        <dbReference type="ARBA" id="ARBA00022827"/>
    </source>
</evidence>
<evidence type="ECO:0000256" key="2">
    <source>
        <dbReference type="ARBA" id="ARBA00022630"/>
    </source>
</evidence>
<dbReference type="Pfam" id="PF21274">
    <property type="entry name" value="Rng_hyd_C"/>
    <property type="match status" value="1"/>
</dbReference>
<accession>A0A2U3I2Q5</accession>
<comment type="cofactor">
    <cofactor evidence="1">
        <name>FAD</name>
        <dbReference type="ChEBI" id="CHEBI:57692"/>
    </cofactor>
</comment>
<evidence type="ECO:0000256" key="1">
    <source>
        <dbReference type="ARBA" id="ARBA00001974"/>
    </source>
</evidence>
<evidence type="ECO:0000259" key="4">
    <source>
        <dbReference type="Pfam" id="PF01494"/>
    </source>
</evidence>
<dbReference type="Gene3D" id="3.50.50.60">
    <property type="entry name" value="FAD/NAD(P)-binding domain"/>
    <property type="match status" value="1"/>
</dbReference>
<reference evidence="6" key="1">
    <citation type="submission" date="2018-01" db="EMBL/GenBank/DDBJ databases">
        <authorList>
            <person name="Peeters C."/>
        </authorList>
    </citation>
    <scope>NUCLEOTIDE SEQUENCE [LARGE SCALE GENOMIC DNA]</scope>
</reference>
<dbReference type="RefSeq" id="WP_106854138.1">
    <property type="nucleotide sequence ID" value="NZ_OGTP01000004.1"/>
</dbReference>
<dbReference type="PRINTS" id="PR00420">
    <property type="entry name" value="RNGMNOXGNASE"/>
</dbReference>
<dbReference type="PANTHER" id="PTHR43004:SF19">
    <property type="entry name" value="BINDING MONOOXYGENASE, PUTATIVE (JCVI)-RELATED"/>
    <property type="match status" value="1"/>
</dbReference>
<dbReference type="Proteomes" id="UP000238169">
    <property type="component" value="Unassembled WGS sequence"/>
</dbReference>
<evidence type="ECO:0000313" key="5">
    <source>
        <dbReference type="EMBL" id="SPB14424.1"/>
    </source>
</evidence>
<dbReference type="InterPro" id="IPR050641">
    <property type="entry name" value="RIFMO-like"/>
</dbReference>
<proteinExistence type="predicted"/>
<dbReference type="GO" id="GO:0071949">
    <property type="term" value="F:FAD binding"/>
    <property type="evidence" value="ECO:0007669"/>
    <property type="project" value="InterPro"/>
</dbReference>
<dbReference type="Gene3D" id="3.30.70.2450">
    <property type="match status" value="1"/>
</dbReference>
<dbReference type="InterPro" id="IPR002938">
    <property type="entry name" value="FAD-bd"/>
</dbReference>
<dbReference type="SUPFAM" id="SSF51905">
    <property type="entry name" value="FAD/NAD(P)-binding domain"/>
    <property type="match status" value="1"/>
</dbReference>
<keyword evidence="5" id="KW-0503">Monooxygenase</keyword>